<feature type="signal peptide" evidence="4">
    <location>
        <begin position="1"/>
        <end position="19"/>
    </location>
</feature>
<dbReference type="GO" id="GO:0009279">
    <property type="term" value="C:cell outer membrane"/>
    <property type="evidence" value="ECO:0007669"/>
    <property type="project" value="UniProtKB-SubCell"/>
</dbReference>
<evidence type="ECO:0000256" key="4">
    <source>
        <dbReference type="SAM" id="SignalP"/>
    </source>
</evidence>
<keyword evidence="7" id="KW-1185">Reference proteome</keyword>
<comment type="subcellular location">
    <subcellularLocation>
        <location evidence="1">Cell outer membrane</location>
    </subcellularLocation>
</comment>
<dbReference type="SUPFAM" id="SSF49464">
    <property type="entry name" value="Carboxypeptidase regulatory domain-like"/>
    <property type="match status" value="1"/>
</dbReference>
<evidence type="ECO:0000256" key="1">
    <source>
        <dbReference type="ARBA" id="ARBA00004442"/>
    </source>
</evidence>
<feature type="domain" description="Outer membrane protein beta-barrel" evidence="5">
    <location>
        <begin position="373"/>
        <end position="749"/>
    </location>
</feature>
<proteinExistence type="predicted"/>
<dbReference type="AlphaFoldDB" id="A0A1Z4BLM8"/>
<dbReference type="RefSeq" id="WP_088593354.1">
    <property type="nucleotide sequence ID" value="NZ_CP022022.1"/>
</dbReference>
<dbReference type="Gene3D" id="2.40.170.20">
    <property type="entry name" value="TonB-dependent receptor, beta-barrel domain"/>
    <property type="match status" value="1"/>
</dbReference>
<reference evidence="7" key="1">
    <citation type="submission" date="2017-06" db="EMBL/GenBank/DDBJ databases">
        <title>Complete genome sequence of Capnocytophaga sp. KCOM 1579 (=ChDC OS43) isolated from a human refractory periapical abscess lesion.</title>
        <authorList>
            <person name="Kook J.-K."/>
            <person name="Park S.-N."/>
            <person name="Lim Y.K."/>
            <person name="Roh H."/>
        </authorList>
    </citation>
    <scope>NUCLEOTIDE SEQUENCE [LARGE SCALE GENOMIC DNA]</scope>
    <source>
        <strain evidence="7">ChDC OS43</strain>
    </source>
</reference>
<gene>
    <name evidence="6" type="ORF">CBG49_03250</name>
</gene>
<dbReference type="EMBL" id="CP022022">
    <property type="protein sequence ID" value="ASF42179.1"/>
    <property type="molecule type" value="Genomic_DNA"/>
</dbReference>
<keyword evidence="2" id="KW-0472">Membrane</keyword>
<evidence type="ECO:0000256" key="2">
    <source>
        <dbReference type="ARBA" id="ARBA00023136"/>
    </source>
</evidence>
<sequence length="771" mass="87938">MKRLLFLVMALLPLAITHAQSAYKGTLLNEKGEPIFGANVIQLTLPDSTMVKGAISDDRGHFELPDNAQGKSSVIKITHLEYKEKVLTPSLGDLGTISLQKSVNELGEVVVSAHRPVMKQQGTVITADVAASSLKNIPKVDLLLYFLPGVSMSYTSYGVEVFGKGKPLFYINNKRVRDMNDVYRLSPKEIDRISLETQPGAEYDNSVGAVIHIFLKKKQGDGLSGGVSVESRFKKGQEGFVDAHLNYRSGNTDVFFSTHTDVYHNFKRENDQELNVHTQANNWQVRTDEIVKDNTRRFYAKTGFSHEINDKHSLGASVWMTTSPLSGHNVTEQNTATYRNGTLTQQGLNTFDRLNKDTRLNANVYYDGKLSDKLKLQTDVFYAGAFSNYRSDIVERNLTTPSQRNINTHSDAQSHLWTMKTNLTQRVGKGLLAYGVEASTLSRYDNYKDNISTPTDIDNKETQSAAFASYSFPWHKTKWKIGARYEYTDFGYFENDVKNDAKSRSYKHLLPNISVAFPWHKTEWSFSYAKKITRPAFYELSDRFTYETPFLYNRGNTDLQPRLSDDFSLLLTYQIVSLSVDYSLVHNGFFEDYQLSRTLPNVVERYIHNFGDYQRLKLGLSAYYQIGRWVPKLDLMYSKQFANGVFENNQPVFGAELMNQFSLSDNANLFLMMVYRSKGSKDTAYGYKPQGMVILMFSHSFLNKSLEVYGGVMDIFNQMGTYDRFQNPYVTNNKHFDSNTRSFRIGLEYNFNATQSKYKGQQADGDQKNRM</sequence>
<accession>A0A1Z4BLM8</accession>
<feature type="chain" id="PRO_5013142621" evidence="4">
    <location>
        <begin position="20"/>
        <end position="771"/>
    </location>
</feature>
<dbReference type="InterPro" id="IPR036942">
    <property type="entry name" value="Beta-barrel_TonB_sf"/>
</dbReference>
<protein>
    <submittedName>
        <fullName evidence="6">TonB-dependent receptor</fullName>
    </submittedName>
</protein>
<name>A0A1Z4BLM8_9FLAO</name>
<dbReference type="Proteomes" id="UP000197007">
    <property type="component" value="Chromosome"/>
</dbReference>
<keyword evidence="6" id="KW-0675">Receptor</keyword>
<keyword evidence="3" id="KW-0998">Cell outer membrane</keyword>
<evidence type="ECO:0000313" key="6">
    <source>
        <dbReference type="EMBL" id="ASF42179.1"/>
    </source>
</evidence>
<evidence type="ECO:0000259" key="5">
    <source>
        <dbReference type="Pfam" id="PF14905"/>
    </source>
</evidence>
<keyword evidence="4" id="KW-0732">Signal</keyword>
<dbReference type="InterPro" id="IPR008969">
    <property type="entry name" value="CarboxyPept-like_regulatory"/>
</dbReference>
<dbReference type="InterPro" id="IPR041700">
    <property type="entry name" value="OMP_b-brl_3"/>
</dbReference>
<dbReference type="SUPFAM" id="SSF56935">
    <property type="entry name" value="Porins"/>
    <property type="match status" value="1"/>
</dbReference>
<evidence type="ECO:0000313" key="7">
    <source>
        <dbReference type="Proteomes" id="UP000197007"/>
    </source>
</evidence>
<dbReference type="Pfam" id="PF14905">
    <property type="entry name" value="OMP_b-brl_3"/>
    <property type="match status" value="1"/>
</dbReference>
<evidence type="ECO:0000256" key="3">
    <source>
        <dbReference type="ARBA" id="ARBA00023237"/>
    </source>
</evidence>
<organism evidence="6 7">
    <name type="scientific">Capnocytophaga endodontalis</name>
    <dbReference type="NCBI Taxonomy" id="2708117"/>
    <lineage>
        <taxon>Bacteria</taxon>
        <taxon>Pseudomonadati</taxon>
        <taxon>Bacteroidota</taxon>
        <taxon>Flavobacteriia</taxon>
        <taxon>Flavobacteriales</taxon>
        <taxon>Flavobacteriaceae</taxon>
        <taxon>Capnocytophaga</taxon>
    </lineage>
</organism>
<dbReference type="KEGG" id="capn:CBG49_03250"/>